<gene>
    <name evidence="3" type="ordered locus">BATR1942_03950</name>
</gene>
<organism evidence="3 4">
    <name type="scientific">Bacillus atrophaeus (strain 1942)</name>
    <dbReference type="NCBI Taxonomy" id="720555"/>
    <lineage>
        <taxon>Bacteria</taxon>
        <taxon>Bacillati</taxon>
        <taxon>Bacillota</taxon>
        <taxon>Bacilli</taxon>
        <taxon>Bacillales</taxon>
        <taxon>Bacillaceae</taxon>
        <taxon>Bacillus</taxon>
    </lineage>
</organism>
<name>A0ABM5LV61_BACA1</name>
<dbReference type="EMBL" id="CP002207">
    <property type="protein sequence ID" value="ADP31744.1"/>
    <property type="molecule type" value="Genomic_DNA"/>
</dbReference>
<feature type="region of interest" description="Disordered" evidence="1">
    <location>
        <begin position="260"/>
        <end position="289"/>
    </location>
</feature>
<feature type="domain" description="Phage-like element PBSX protein XkdF" evidence="2">
    <location>
        <begin position="39"/>
        <end position="157"/>
    </location>
</feature>
<evidence type="ECO:0000256" key="1">
    <source>
        <dbReference type="SAM" id="MobiDB-lite"/>
    </source>
</evidence>
<evidence type="ECO:0000313" key="3">
    <source>
        <dbReference type="EMBL" id="ADP31744.1"/>
    </source>
</evidence>
<dbReference type="Proteomes" id="UP000006867">
    <property type="component" value="Chromosome"/>
</dbReference>
<reference evidence="3 4" key="1">
    <citation type="journal article" date="2011" name="Front. Microbiol.">
        <title>Genomic signatures of strain selection and enhancement in Bacillus atrophaeus var. globigii, a historical biowarfare simulant.</title>
        <authorList>
            <person name="Gibbons H.S."/>
            <person name="Broomall S.M."/>
            <person name="McNew L.A."/>
            <person name="Daligault H."/>
            <person name="Chapman C."/>
            <person name="Bruce D."/>
            <person name="Karavis M."/>
            <person name="Krepps M."/>
            <person name="McGregor P.A."/>
            <person name="Hong C."/>
            <person name="Park K.H."/>
            <person name="Akmal A."/>
            <person name="Feldman A."/>
            <person name="Lin J.S."/>
            <person name="Chang W.E."/>
            <person name="Higgs B.W."/>
            <person name="Demirev P."/>
            <person name="Lindquist J."/>
            <person name="Liem A."/>
            <person name="Fochler E."/>
            <person name="Read T.D."/>
            <person name="Tapia R."/>
            <person name="Johnson S."/>
            <person name="Bishop-Lilly K.A."/>
            <person name="Detter C."/>
            <person name="Han C."/>
            <person name="Sozhamannan S."/>
            <person name="Rosenzweig C.N."/>
            <person name="Skowronski E.W."/>
        </authorList>
    </citation>
    <scope>NUCLEOTIDE SEQUENCE [LARGE SCALE GENOMIC DNA]</scope>
    <source>
        <strain evidence="3 4">1942</strain>
    </source>
</reference>
<dbReference type="Pfam" id="PF14550">
    <property type="entry name" value="Peptidase_S78_2"/>
    <property type="match status" value="1"/>
</dbReference>
<protein>
    <recommendedName>
        <fullName evidence="2">Phage-like element PBSX protein XkdF domain-containing protein</fullName>
    </recommendedName>
</protein>
<evidence type="ECO:0000313" key="4">
    <source>
        <dbReference type="Proteomes" id="UP000006867"/>
    </source>
</evidence>
<evidence type="ECO:0000259" key="2">
    <source>
        <dbReference type="Pfam" id="PF14550"/>
    </source>
</evidence>
<sequence length="289" mass="32525">MPRELKNAKISFVSYVDKAANQTEFFFTKSAGPPAFEKEVRLFTKSGSEEQKLVYGIVYEPDVPDAHGDYMTAEEIEKAAHGFLAEARNIDINHNFQSGTGEVVESYVAPDDFQIGTRLIKKGSWVLVTRAADEVWEQIKAGVITGYSMAGTADTHEEEPDEKASGLMRVFKQLLSDRDSQRGLKTRFQKMGEDTKDMKKEEMKESIEHALYPLLKRLDAIEKNTEAAEEKPEQTEEEERLKKLVEDMLAPLVERIEALEKTRGASKQTADDGNGNAEQIKKSIWSGLL</sequence>
<proteinExistence type="predicted"/>
<dbReference type="RefSeq" id="WP_003327453.1">
    <property type="nucleotide sequence ID" value="NC_014639.1"/>
</dbReference>
<accession>A0ABM5LV61</accession>
<keyword evidence="4" id="KW-1185">Reference proteome</keyword>
<dbReference type="InterPro" id="IPR027924">
    <property type="entry name" value="XkdF"/>
</dbReference>